<evidence type="ECO:0000259" key="1">
    <source>
        <dbReference type="Pfam" id="PF12708"/>
    </source>
</evidence>
<dbReference type="InterPro" id="IPR024535">
    <property type="entry name" value="RHGA/B-epi-like_pectate_lyase"/>
</dbReference>
<dbReference type="OrthoDB" id="7749009at2"/>
<keyword evidence="3" id="KW-1185">Reference proteome</keyword>
<dbReference type="SUPFAM" id="SSF51126">
    <property type="entry name" value="Pectin lyase-like"/>
    <property type="match status" value="1"/>
</dbReference>
<feature type="domain" description="Rhamnogalacturonase A/B/Epimerase-like pectate lyase" evidence="1">
    <location>
        <begin position="189"/>
        <end position="241"/>
    </location>
</feature>
<keyword evidence="2" id="KW-0456">Lyase</keyword>
<proteinExistence type="predicted"/>
<dbReference type="RefSeq" id="WP_123792864.1">
    <property type="nucleotide sequence ID" value="NZ_RKQK01000002.1"/>
</dbReference>
<dbReference type="AlphaFoldDB" id="A0A3N4U9L7"/>
<dbReference type="InterPro" id="IPR011050">
    <property type="entry name" value="Pectin_lyase_fold/virulence"/>
</dbReference>
<dbReference type="Proteomes" id="UP000269689">
    <property type="component" value="Unassembled WGS sequence"/>
</dbReference>
<dbReference type="InterPro" id="IPR012334">
    <property type="entry name" value="Pectin_lyas_fold"/>
</dbReference>
<dbReference type="Gene3D" id="2.160.20.10">
    <property type="entry name" value="Single-stranded right-handed beta-helix, Pectin lyase-like"/>
    <property type="match status" value="1"/>
</dbReference>
<gene>
    <name evidence="2" type="ORF">EDD53_1832</name>
</gene>
<dbReference type="EMBL" id="RKQK01000002">
    <property type="protein sequence ID" value="RPE67423.1"/>
    <property type="molecule type" value="Genomic_DNA"/>
</dbReference>
<dbReference type="GO" id="GO:0016829">
    <property type="term" value="F:lyase activity"/>
    <property type="evidence" value="ECO:0007669"/>
    <property type="project" value="UniProtKB-KW"/>
</dbReference>
<organism evidence="2 3">
    <name type="scientific">Pacificibacter maritimus</name>
    <dbReference type="NCBI Taxonomy" id="762213"/>
    <lineage>
        <taxon>Bacteria</taxon>
        <taxon>Pseudomonadati</taxon>
        <taxon>Pseudomonadota</taxon>
        <taxon>Alphaproteobacteria</taxon>
        <taxon>Rhodobacterales</taxon>
        <taxon>Roseobacteraceae</taxon>
        <taxon>Pacificibacter</taxon>
    </lineage>
</organism>
<sequence>MNKAITEGLVLMPPAFANGLGVYSSENGTPGSATYASAGNAAFVAADADFGGALEIVKQNTTTKLRYMGETPLRPGMYLQITAKVKAVSGNLPSVRIAGWAGDAALNHVGGVNETGPEVALTSYGEVVEVKAIVGAGTRGGVDMAWGLDAVYGHFGLDFTGANGGVVRVDDIVIEDVSSYFLADSIGIIDVRDYGAIGDGVTDCSGAFEAADAAANGRKILVPAGTYLLNNNLTLVHEAIFEGTMTMADHVRLALRREFHLNSYIDAFGDEVLAFKKAFQALLNFTDHDSLDLCGRRIELTEPLDMQAIVGNKSTFEVRRVIRNGQFNYQASSAWDVDVATSSANYSSANKGRLSNVSNVANIKPGSLVTGTGVGREVYVTSVNVGSQLVYLSQPLYGPNATQNYTFTRFKYALDFSGFSKLSQIVIDDVEFLCNGLGSGINLALTGATFQVRDCHFKSPSHRGITSTGTGCQDLLIDRCLFVSNEQQVRAENRISVAFNINANDAKIRDNRFQRFGHTGVIFGNGHIFTGNHWFQGDSDTDSPRMAGLVFTYPNMKSIITGNYCDNSFIEMTNEHDATPDFNSEFSFGGLTITGNIFTVNDSADWFSWIVVKPYGSGHFIQGLSVQGNVFKSLNGSVDRIDTVDTSFADLDYSRMRNIVFDGNTFNSVSQATFNPVNLEFTQSSAASNWTLDPSAYLPFGGWARTVESLVFEGPLRDGSNAAVGTIPYVTHNYGTGSNKILLTFPQATKGTVNMSVRMDKPI</sequence>
<reference evidence="2 3" key="1">
    <citation type="submission" date="2018-11" db="EMBL/GenBank/DDBJ databases">
        <title>Genomic Encyclopedia of Type Strains, Phase IV (KMG-IV): sequencing the most valuable type-strain genomes for metagenomic binning, comparative biology and taxonomic classification.</title>
        <authorList>
            <person name="Goeker M."/>
        </authorList>
    </citation>
    <scope>NUCLEOTIDE SEQUENCE [LARGE SCALE GENOMIC DNA]</scope>
    <source>
        <strain evidence="2 3">DSM 104731</strain>
    </source>
</reference>
<name>A0A3N4U9L7_9RHOB</name>
<comment type="caution">
    <text evidence="2">The sequence shown here is derived from an EMBL/GenBank/DDBJ whole genome shotgun (WGS) entry which is preliminary data.</text>
</comment>
<accession>A0A3N4U9L7</accession>
<evidence type="ECO:0000313" key="3">
    <source>
        <dbReference type="Proteomes" id="UP000269689"/>
    </source>
</evidence>
<evidence type="ECO:0000313" key="2">
    <source>
        <dbReference type="EMBL" id="RPE67423.1"/>
    </source>
</evidence>
<protein>
    <submittedName>
        <fullName evidence="2">Pectate lyase-like protein</fullName>
    </submittedName>
</protein>
<dbReference type="Pfam" id="PF12708">
    <property type="entry name" value="Pect-lyase_RHGA_epim"/>
    <property type="match status" value="1"/>
</dbReference>